<evidence type="ECO:0000313" key="2">
    <source>
        <dbReference type="Proteomes" id="UP000239156"/>
    </source>
</evidence>
<accession>A0A2S4V445</accession>
<dbReference type="VEuPathDB" id="FungiDB:PSTT_10495"/>
<reference evidence="1" key="1">
    <citation type="submission" date="2017-12" db="EMBL/GenBank/DDBJ databases">
        <title>Gene loss provides genomic basis for host adaptation in cereal stripe rust fungi.</title>
        <authorList>
            <person name="Xia C."/>
        </authorList>
    </citation>
    <scope>NUCLEOTIDE SEQUENCE [LARGE SCALE GENOMIC DNA]</scope>
    <source>
        <strain evidence="1">93-210</strain>
    </source>
</reference>
<keyword evidence="2" id="KW-1185">Reference proteome</keyword>
<proteinExistence type="predicted"/>
<dbReference type="AlphaFoldDB" id="A0A2S4V445"/>
<dbReference type="EMBL" id="PKSL01000113">
    <property type="protein sequence ID" value="POW04303.1"/>
    <property type="molecule type" value="Genomic_DNA"/>
</dbReference>
<gene>
    <name evidence="1" type="ORF">PSTT_10495</name>
</gene>
<evidence type="ECO:0000313" key="1">
    <source>
        <dbReference type="EMBL" id="POW04303.1"/>
    </source>
</evidence>
<sequence length="435" mass="50654">MQYQRVERDSPFLGKSTTIYRGQLFTLASHRTRIEGSWNFCLRIDFTSTHSTLSGKIYIILLSALLYIHPSQSTPPLGFDTAGKDAFQDKPLNEVHMITSEICEGSQAKYKGSDKAVFLLDHDPSHDKNDPVDQKRINLALEKLAADPRNEIWLVTARDVEILEETYRHIKNLNFAGHMGAQLSKKNIRKVKLPELGDEFGAIERKASKIFSENGYPFQVNKGKYFIEYKIPNWGKEWFRLGAMQNRPWRPVKNVEPYESRFYRIEPAIDRLMEFRRNVADLEAMVQDNPAFKDYVVQYWELNDGRRVALRHKYDSKETLSPLYWQEMKTYQCILDCCLETLLMRSRSFTQTPNQLRTKFGIVASHRLVDHKDVIKLLEELVKTPRSAPRVDPIRLNVPASHGVERIKTLLRQFKKSINVFIRGKIETLSEKEDI</sequence>
<comment type="caution">
    <text evidence="1">The sequence shown here is derived from an EMBL/GenBank/DDBJ whole genome shotgun (WGS) entry which is preliminary data.</text>
</comment>
<dbReference type="Proteomes" id="UP000239156">
    <property type="component" value="Unassembled WGS sequence"/>
</dbReference>
<dbReference type="VEuPathDB" id="FungiDB:PSHT_15749"/>
<name>A0A2S4V445_9BASI</name>
<organism evidence="1 2">
    <name type="scientific">Puccinia striiformis</name>
    <dbReference type="NCBI Taxonomy" id="27350"/>
    <lineage>
        <taxon>Eukaryota</taxon>
        <taxon>Fungi</taxon>
        <taxon>Dikarya</taxon>
        <taxon>Basidiomycota</taxon>
        <taxon>Pucciniomycotina</taxon>
        <taxon>Pucciniomycetes</taxon>
        <taxon>Pucciniales</taxon>
        <taxon>Pucciniaceae</taxon>
        <taxon>Puccinia</taxon>
    </lineage>
</organism>
<protein>
    <submittedName>
        <fullName evidence="1">Uncharacterized protein</fullName>
    </submittedName>
</protein>